<dbReference type="Proteomes" id="UP000035170">
    <property type="component" value="Unassembled WGS sequence"/>
</dbReference>
<feature type="signal peptide" evidence="2">
    <location>
        <begin position="1"/>
        <end position="31"/>
    </location>
</feature>
<keyword evidence="3" id="KW-0675">Receptor</keyword>
<dbReference type="Pfam" id="PF03401">
    <property type="entry name" value="TctC"/>
    <property type="match status" value="1"/>
</dbReference>
<feature type="chain" id="PRO_5002596561" evidence="2">
    <location>
        <begin position="32"/>
        <end position="330"/>
    </location>
</feature>
<evidence type="ECO:0000256" key="1">
    <source>
        <dbReference type="ARBA" id="ARBA00006987"/>
    </source>
</evidence>
<dbReference type="RefSeq" id="WP_047786872.1">
    <property type="nucleotide sequence ID" value="NZ_JZWI01000036.1"/>
</dbReference>
<gene>
    <name evidence="3" type="ORF">VPARA_56250</name>
</gene>
<dbReference type="PATRIC" id="fig|34073.19.peg.5766"/>
<organism evidence="3 4">
    <name type="scientific">Variovorax paradoxus</name>
    <dbReference type="NCBI Taxonomy" id="34073"/>
    <lineage>
        <taxon>Bacteria</taxon>
        <taxon>Pseudomonadati</taxon>
        <taxon>Pseudomonadota</taxon>
        <taxon>Betaproteobacteria</taxon>
        <taxon>Burkholderiales</taxon>
        <taxon>Comamonadaceae</taxon>
        <taxon>Variovorax</taxon>
    </lineage>
</organism>
<dbReference type="EMBL" id="JZWI01000036">
    <property type="protein sequence ID" value="KLN53309.1"/>
    <property type="molecule type" value="Genomic_DNA"/>
</dbReference>
<dbReference type="PANTHER" id="PTHR42928:SF5">
    <property type="entry name" value="BLR1237 PROTEIN"/>
    <property type="match status" value="1"/>
</dbReference>
<dbReference type="InterPro" id="IPR005064">
    <property type="entry name" value="BUG"/>
</dbReference>
<dbReference type="PANTHER" id="PTHR42928">
    <property type="entry name" value="TRICARBOXYLATE-BINDING PROTEIN"/>
    <property type="match status" value="1"/>
</dbReference>
<reference evidence="3 4" key="1">
    <citation type="submission" date="2015-03" db="EMBL/GenBank/DDBJ databases">
        <title>Genome sequence of Variovorax paradoxus TBEA6.</title>
        <authorList>
            <person name="Poehlein A."/>
            <person name="Schuldes J."/>
            <person name="Wuebbeler J.H."/>
            <person name="Hiessl S."/>
            <person name="Steinbuechel A."/>
            <person name="Daniel R."/>
        </authorList>
    </citation>
    <scope>NUCLEOTIDE SEQUENCE [LARGE SCALE GENOMIC DNA]</scope>
    <source>
        <strain evidence="3 4">TBEA6</strain>
    </source>
</reference>
<dbReference type="CDD" id="cd13578">
    <property type="entry name" value="PBP2_Bug27"/>
    <property type="match status" value="1"/>
</dbReference>
<proteinExistence type="inferred from homology"/>
<sequence>MRSIVSCIGRRALLASAALALVSSFSVPAAAQSDWPSKPVRIIVGFPPGGGADVLARAISIGLAHEINGTVIVENRPGAGGLTATEFVAKSPADGYTLYIATPGSFTIWPGLRKLNYDASKDFVAISTLVTMPNLLLTSASAPYQNVAGLIAAAKAPGAQINYGSGGVGTIGQIAAEQFNLMAGLRLTHVPYKGTAPLLSDVIGGVVPITFADPSAKSLIDGGKLRVLAVTTSQRSRLFPNVPTMAEAGVPGYDLKNWYGLVAPAGTPSDIVAKLNAALVKIMAQPDVRQRLEGAGMEATSSSPTQFTDLMNTERTKWGALIAKVGMRPE</sequence>
<dbReference type="InterPro" id="IPR042100">
    <property type="entry name" value="Bug_dom1"/>
</dbReference>
<dbReference type="PIRSF" id="PIRSF017082">
    <property type="entry name" value="YflP"/>
    <property type="match status" value="1"/>
</dbReference>
<dbReference type="Gene3D" id="3.40.190.150">
    <property type="entry name" value="Bordetella uptake gene, domain 1"/>
    <property type="match status" value="1"/>
</dbReference>
<dbReference type="Gene3D" id="3.40.190.10">
    <property type="entry name" value="Periplasmic binding protein-like II"/>
    <property type="match status" value="1"/>
</dbReference>
<evidence type="ECO:0000313" key="4">
    <source>
        <dbReference type="Proteomes" id="UP000035170"/>
    </source>
</evidence>
<keyword evidence="4" id="KW-1185">Reference proteome</keyword>
<comment type="caution">
    <text evidence="3">The sequence shown here is derived from an EMBL/GenBank/DDBJ whole genome shotgun (WGS) entry which is preliminary data.</text>
</comment>
<comment type="similarity">
    <text evidence="1">Belongs to the UPF0065 (bug) family.</text>
</comment>
<evidence type="ECO:0000256" key="2">
    <source>
        <dbReference type="SAM" id="SignalP"/>
    </source>
</evidence>
<protein>
    <submittedName>
        <fullName evidence="3">Tripartite tricarboxylate transporter family receptor</fullName>
    </submittedName>
</protein>
<dbReference type="AlphaFoldDB" id="A0A0H2LSV4"/>
<evidence type="ECO:0000313" key="3">
    <source>
        <dbReference type="EMBL" id="KLN53309.1"/>
    </source>
</evidence>
<name>A0A0H2LSV4_VARPD</name>
<accession>A0A0H2LSV4</accession>
<dbReference type="SUPFAM" id="SSF53850">
    <property type="entry name" value="Periplasmic binding protein-like II"/>
    <property type="match status" value="1"/>
</dbReference>
<keyword evidence="2" id="KW-0732">Signal</keyword>